<keyword evidence="2" id="KW-1185">Reference proteome</keyword>
<dbReference type="Proteomes" id="UP000250235">
    <property type="component" value="Unassembled WGS sequence"/>
</dbReference>
<reference evidence="1 2" key="1">
    <citation type="journal article" date="2015" name="Proc. Natl. Acad. Sci. U.S.A.">
        <title>The resurrection genome of Boea hygrometrica: A blueprint for survival of dehydration.</title>
        <authorList>
            <person name="Xiao L."/>
            <person name="Yang G."/>
            <person name="Zhang L."/>
            <person name="Yang X."/>
            <person name="Zhao S."/>
            <person name="Ji Z."/>
            <person name="Zhou Q."/>
            <person name="Hu M."/>
            <person name="Wang Y."/>
            <person name="Chen M."/>
            <person name="Xu Y."/>
            <person name="Jin H."/>
            <person name="Xiao X."/>
            <person name="Hu G."/>
            <person name="Bao F."/>
            <person name="Hu Y."/>
            <person name="Wan P."/>
            <person name="Li L."/>
            <person name="Deng X."/>
            <person name="Kuang T."/>
            <person name="Xiang C."/>
            <person name="Zhu J.K."/>
            <person name="Oliver M.J."/>
            <person name="He Y."/>
        </authorList>
    </citation>
    <scope>NUCLEOTIDE SEQUENCE [LARGE SCALE GENOMIC DNA]</scope>
    <source>
        <strain evidence="2">cv. XS01</strain>
    </source>
</reference>
<gene>
    <name evidence="1" type="ORF">F511_05847</name>
</gene>
<name>A0A2Z7CX09_9LAMI</name>
<protein>
    <submittedName>
        <fullName evidence="1">Uncharacterized protein</fullName>
    </submittedName>
</protein>
<accession>A0A2Z7CX09</accession>
<sequence>MMNSRRICPTDGSQYKDSAVGLVFMESAAGLAMGAYKSAIQQMLFALKIQQSQDTSWKHMFNTSWTTRRKQQQHPVVVSAARKFLKYFKCAAADLVILICKRTIKWYQSRSRLQVGHCEAVTENKLIAQCTSRGKMKRKTKQSTAIREELSRESIAESRLAC</sequence>
<evidence type="ECO:0000313" key="1">
    <source>
        <dbReference type="EMBL" id="KZV51531.1"/>
    </source>
</evidence>
<evidence type="ECO:0000313" key="2">
    <source>
        <dbReference type="Proteomes" id="UP000250235"/>
    </source>
</evidence>
<organism evidence="1 2">
    <name type="scientific">Dorcoceras hygrometricum</name>
    <dbReference type="NCBI Taxonomy" id="472368"/>
    <lineage>
        <taxon>Eukaryota</taxon>
        <taxon>Viridiplantae</taxon>
        <taxon>Streptophyta</taxon>
        <taxon>Embryophyta</taxon>
        <taxon>Tracheophyta</taxon>
        <taxon>Spermatophyta</taxon>
        <taxon>Magnoliopsida</taxon>
        <taxon>eudicotyledons</taxon>
        <taxon>Gunneridae</taxon>
        <taxon>Pentapetalae</taxon>
        <taxon>asterids</taxon>
        <taxon>lamiids</taxon>
        <taxon>Lamiales</taxon>
        <taxon>Gesneriaceae</taxon>
        <taxon>Didymocarpoideae</taxon>
        <taxon>Trichosporeae</taxon>
        <taxon>Loxocarpinae</taxon>
        <taxon>Dorcoceras</taxon>
    </lineage>
</organism>
<dbReference type="EMBL" id="KQ991601">
    <property type="protein sequence ID" value="KZV51531.1"/>
    <property type="molecule type" value="Genomic_DNA"/>
</dbReference>
<proteinExistence type="predicted"/>
<dbReference type="AlphaFoldDB" id="A0A2Z7CX09"/>